<feature type="domain" description="GRAM" evidence="2">
    <location>
        <begin position="106"/>
        <end position="166"/>
    </location>
</feature>
<dbReference type="InterPro" id="IPR004182">
    <property type="entry name" value="GRAM"/>
</dbReference>
<feature type="transmembrane region" description="Helical" evidence="1">
    <location>
        <begin position="44"/>
        <end position="65"/>
    </location>
</feature>
<gene>
    <name evidence="3" type="ORF">SAMN04487990_1186</name>
</gene>
<dbReference type="STRING" id="283786.SAMN04487990_1186"/>
<keyword evidence="1" id="KW-0472">Membrane</keyword>
<evidence type="ECO:0000313" key="3">
    <source>
        <dbReference type="EMBL" id="SEA55396.1"/>
    </source>
</evidence>
<keyword evidence="4" id="KW-1185">Reference proteome</keyword>
<dbReference type="RefSeq" id="WP_092135765.1">
    <property type="nucleotide sequence ID" value="NZ_FNQK01000018.1"/>
</dbReference>
<reference evidence="3 4" key="1">
    <citation type="submission" date="2016-10" db="EMBL/GenBank/DDBJ databases">
        <authorList>
            <person name="de Groot N.N."/>
        </authorList>
    </citation>
    <scope>NUCLEOTIDE SEQUENCE [LARGE SCALE GENOMIC DNA]</scope>
    <source>
        <strain evidence="3 4">DSM 23842</strain>
    </source>
</reference>
<name>A0A1H4C4U9_BIZPA</name>
<evidence type="ECO:0000313" key="4">
    <source>
        <dbReference type="Proteomes" id="UP000198846"/>
    </source>
</evidence>
<feature type="transmembrane region" description="Helical" evidence="1">
    <location>
        <begin position="12"/>
        <end position="32"/>
    </location>
</feature>
<accession>A0A1H4C4U9</accession>
<dbReference type="OrthoDB" id="837929at2"/>
<organism evidence="3 4">
    <name type="scientific">Bizionia paragorgiae</name>
    <dbReference type="NCBI Taxonomy" id="283786"/>
    <lineage>
        <taxon>Bacteria</taxon>
        <taxon>Pseudomonadati</taxon>
        <taxon>Bacteroidota</taxon>
        <taxon>Flavobacteriia</taxon>
        <taxon>Flavobacteriales</taxon>
        <taxon>Flavobacteriaceae</taxon>
        <taxon>Bizionia</taxon>
    </lineage>
</organism>
<keyword evidence="1" id="KW-1133">Transmembrane helix</keyword>
<evidence type="ECO:0000259" key="2">
    <source>
        <dbReference type="Pfam" id="PF02893"/>
    </source>
</evidence>
<evidence type="ECO:0000256" key="1">
    <source>
        <dbReference type="SAM" id="Phobius"/>
    </source>
</evidence>
<sequence>MEIGNKMMKINWKYRIVFAIGNAILYAVLLWVFDYFTDEELFPIKMLIIQSVLFGIFFGIGFPYINEKFARKFSKKVEKNIIPNLEVDETIEIEGPGNLFRGMEGVGGKLFLTNKKLIFKAHKINFQRGQTDIAYQNIQEIIKRKTLKLVDNGIRVVTTDHQEFDFVDNERDLWYEKINERLKL</sequence>
<protein>
    <recommendedName>
        <fullName evidence="2">GRAM domain-containing protein</fullName>
    </recommendedName>
</protein>
<dbReference type="EMBL" id="FNQK01000018">
    <property type="protein sequence ID" value="SEA55396.1"/>
    <property type="molecule type" value="Genomic_DNA"/>
</dbReference>
<dbReference type="Proteomes" id="UP000198846">
    <property type="component" value="Unassembled WGS sequence"/>
</dbReference>
<dbReference type="AlphaFoldDB" id="A0A1H4C4U9"/>
<dbReference type="Pfam" id="PF02893">
    <property type="entry name" value="GRAM"/>
    <property type="match status" value="1"/>
</dbReference>
<proteinExistence type="predicted"/>
<keyword evidence="1" id="KW-0812">Transmembrane</keyword>
<dbReference type="InterPro" id="IPR011993">
    <property type="entry name" value="PH-like_dom_sf"/>
</dbReference>
<dbReference type="Gene3D" id="2.30.29.30">
    <property type="entry name" value="Pleckstrin-homology domain (PH domain)/Phosphotyrosine-binding domain (PTB)"/>
    <property type="match status" value="1"/>
</dbReference>